<gene>
    <name evidence="6" type="ORF">J2S05_002791</name>
</gene>
<keyword evidence="4 6" id="KW-0560">Oxidoreductase</keyword>
<proteinExistence type="inferred from homology"/>
<evidence type="ECO:0000313" key="6">
    <source>
        <dbReference type="EMBL" id="MDQ0207982.1"/>
    </source>
</evidence>
<evidence type="ECO:0000256" key="2">
    <source>
        <dbReference type="ARBA" id="ARBA00009410"/>
    </source>
</evidence>
<dbReference type="Gene3D" id="3.30.9.10">
    <property type="entry name" value="D-Amino Acid Oxidase, subunit A, domain 2"/>
    <property type="match status" value="1"/>
</dbReference>
<comment type="cofactor">
    <cofactor evidence="1">
        <name>FAD</name>
        <dbReference type="ChEBI" id="CHEBI:57692"/>
    </cofactor>
</comment>
<evidence type="ECO:0000259" key="5">
    <source>
        <dbReference type="Pfam" id="PF01266"/>
    </source>
</evidence>
<dbReference type="Proteomes" id="UP001225034">
    <property type="component" value="Unassembled WGS sequence"/>
</dbReference>
<accession>A0ABT9YJE9</accession>
<dbReference type="InterPro" id="IPR006076">
    <property type="entry name" value="FAD-dep_OxRdtase"/>
</dbReference>
<dbReference type="SUPFAM" id="SSF54373">
    <property type="entry name" value="FAD-linked reductases, C-terminal domain"/>
    <property type="match status" value="1"/>
</dbReference>
<dbReference type="PANTHER" id="PTHR13847:SF286">
    <property type="entry name" value="D-AMINO ACID DEHYDROGENASE"/>
    <property type="match status" value="1"/>
</dbReference>
<evidence type="ECO:0000313" key="7">
    <source>
        <dbReference type="Proteomes" id="UP001225034"/>
    </source>
</evidence>
<dbReference type="SUPFAM" id="SSF51905">
    <property type="entry name" value="FAD/NAD(P)-binding domain"/>
    <property type="match status" value="1"/>
</dbReference>
<dbReference type="Gene3D" id="3.50.50.60">
    <property type="entry name" value="FAD/NAD(P)-binding domain"/>
    <property type="match status" value="1"/>
</dbReference>
<evidence type="ECO:0000256" key="3">
    <source>
        <dbReference type="ARBA" id="ARBA00022630"/>
    </source>
</evidence>
<name>A0ABT9YJE9_9BACI</name>
<dbReference type="GO" id="GO:0016491">
    <property type="term" value="F:oxidoreductase activity"/>
    <property type="evidence" value="ECO:0007669"/>
    <property type="project" value="UniProtKB-KW"/>
</dbReference>
<comment type="caution">
    <text evidence="6">The sequence shown here is derived from an EMBL/GenBank/DDBJ whole genome shotgun (WGS) entry which is preliminary data.</text>
</comment>
<protein>
    <submittedName>
        <fullName evidence="6">D-amino-acid dehydrogenase</fullName>
        <ecNumber evidence="6">1.4.99.-</ecNumber>
    </submittedName>
</protein>
<sequence>MKNHIIIGAGILGASTAYKLAQEGENVTIIDRQEPGQATQAAAGIICPWISQRRNKAWYALVKAGAAYYPKLIQDLEKEGESDTGYAQVGALSLHSDGKKLDEMVKRAEKRKLDAPEIGEITRLSALEVQELFPPIAEGLEGVHVSGAARVDGAALKDALLRSAKRNGATIIYGDASIQIDDQGKSSILVDQTRYHADSIIVTAGAWADTLLAPLNIQFNVKAQKAQIVHLELQDQETSEWPVIMPQGDQYLLSFPDGQIVAGATHEDEVGFDERVTASGTLELLSKALTHAPGLSDASVKTVKVGFRPFTPNFLPVIGRLPGHPEILLANGLGASGLTMGPYIGSELAKMALVQDSSIDLSLYEISQAIE</sequence>
<dbReference type="EC" id="1.4.99.-" evidence="6"/>
<keyword evidence="7" id="KW-1185">Reference proteome</keyword>
<comment type="similarity">
    <text evidence="2">Belongs to the DadA oxidoreductase family.</text>
</comment>
<dbReference type="Pfam" id="PF01266">
    <property type="entry name" value="DAO"/>
    <property type="match status" value="1"/>
</dbReference>
<evidence type="ECO:0000256" key="1">
    <source>
        <dbReference type="ARBA" id="ARBA00001974"/>
    </source>
</evidence>
<dbReference type="PANTHER" id="PTHR13847">
    <property type="entry name" value="SARCOSINE DEHYDROGENASE-RELATED"/>
    <property type="match status" value="1"/>
</dbReference>
<evidence type="ECO:0000256" key="4">
    <source>
        <dbReference type="ARBA" id="ARBA00023002"/>
    </source>
</evidence>
<keyword evidence="3" id="KW-0285">Flavoprotein</keyword>
<organism evidence="6 7">
    <name type="scientific">Alkalicoccobacillus murimartini</name>
    <dbReference type="NCBI Taxonomy" id="171685"/>
    <lineage>
        <taxon>Bacteria</taxon>
        <taxon>Bacillati</taxon>
        <taxon>Bacillota</taxon>
        <taxon>Bacilli</taxon>
        <taxon>Bacillales</taxon>
        <taxon>Bacillaceae</taxon>
        <taxon>Alkalicoccobacillus</taxon>
    </lineage>
</organism>
<dbReference type="EMBL" id="JAUSUA010000004">
    <property type="protein sequence ID" value="MDQ0207982.1"/>
    <property type="molecule type" value="Genomic_DNA"/>
</dbReference>
<feature type="domain" description="FAD dependent oxidoreductase" evidence="5">
    <location>
        <begin position="5"/>
        <end position="351"/>
    </location>
</feature>
<reference evidence="6 7" key="1">
    <citation type="submission" date="2023-07" db="EMBL/GenBank/DDBJ databases">
        <title>Genomic Encyclopedia of Type Strains, Phase IV (KMG-IV): sequencing the most valuable type-strain genomes for metagenomic binning, comparative biology and taxonomic classification.</title>
        <authorList>
            <person name="Goeker M."/>
        </authorList>
    </citation>
    <scope>NUCLEOTIDE SEQUENCE [LARGE SCALE GENOMIC DNA]</scope>
    <source>
        <strain evidence="6 7">DSM 19154</strain>
    </source>
</reference>
<dbReference type="RefSeq" id="WP_306983698.1">
    <property type="nucleotide sequence ID" value="NZ_JAUSUA010000004.1"/>
</dbReference>
<dbReference type="InterPro" id="IPR036188">
    <property type="entry name" value="FAD/NAD-bd_sf"/>
</dbReference>